<name>A0ABQ1PKV5_9GAMM</name>
<accession>A0ABQ1PKV5</accession>
<evidence type="ECO:0000313" key="6">
    <source>
        <dbReference type="Proteomes" id="UP000597301"/>
    </source>
</evidence>
<comment type="similarity">
    <text evidence="1">Belongs to the leucine-binding protein family.</text>
</comment>
<protein>
    <submittedName>
        <fullName evidence="5">ABC transporter substrate-binding protein</fullName>
    </submittedName>
</protein>
<evidence type="ECO:0000259" key="4">
    <source>
        <dbReference type="Pfam" id="PF13458"/>
    </source>
</evidence>
<evidence type="ECO:0000256" key="3">
    <source>
        <dbReference type="SAM" id="SignalP"/>
    </source>
</evidence>
<dbReference type="PANTHER" id="PTHR30483:SF6">
    <property type="entry name" value="PERIPLASMIC BINDING PROTEIN OF ABC TRANSPORTER FOR NATURAL AMINO ACIDS"/>
    <property type="match status" value="1"/>
</dbReference>
<reference evidence="6" key="1">
    <citation type="journal article" date="2019" name="Int. J. Syst. Evol. Microbiol.">
        <title>The Global Catalogue of Microorganisms (GCM) 10K type strain sequencing project: providing services to taxonomists for standard genome sequencing and annotation.</title>
        <authorList>
            <consortium name="The Broad Institute Genomics Platform"/>
            <consortium name="The Broad Institute Genome Sequencing Center for Infectious Disease"/>
            <person name="Wu L."/>
            <person name="Ma J."/>
        </authorList>
    </citation>
    <scope>NUCLEOTIDE SEQUENCE [LARGE SCALE GENOMIC DNA]</scope>
    <source>
        <strain evidence="6">CGMCC 1.15122</strain>
    </source>
</reference>
<dbReference type="InterPro" id="IPR028082">
    <property type="entry name" value="Peripla_BP_I"/>
</dbReference>
<proteinExistence type="inferred from homology"/>
<dbReference type="Pfam" id="PF13458">
    <property type="entry name" value="Peripla_BP_6"/>
    <property type="match status" value="1"/>
</dbReference>
<feature type="signal peptide" evidence="3">
    <location>
        <begin position="1"/>
        <end position="43"/>
    </location>
</feature>
<dbReference type="Proteomes" id="UP000597301">
    <property type="component" value="Unassembled WGS sequence"/>
</dbReference>
<dbReference type="PANTHER" id="PTHR30483">
    <property type="entry name" value="LEUCINE-SPECIFIC-BINDING PROTEIN"/>
    <property type="match status" value="1"/>
</dbReference>
<evidence type="ECO:0000313" key="5">
    <source>
        <dbReference type="EMBL" id="GGC98865.1"/>
    </source>
</evidence>
<comment type="caution">
    <text evidence="5">The sequence shown here is derived from an EMBL/GenBank/DDBJ whole genome shotgun (WGS) entry which is preliminary data.</text>
</comment>
<dbReference type="CDD" id="cd06327">
    <property type="entry name" value="PBP1_SBP-like"/>
    <property type="match status" value="1"/>
</dbReference>
<dbReference type="Gene3D" id="3.40.50.2300">
    <property type="match status" value="2"/>
</dbReference>
<keyword evidence="6" id="KW-1185">Reference proteome</keyword>
<sequence length="425" mass="46390">MHSKYWLNNNNRQVYIMQLSRRFAMTALSAAVLTAVYAPQVTANEGISDNEIRIGYLADMSGVYRDPIGPLGEDAIHMAIEDVGGSVQGANIVVFSADDRNSPDVGSSVVREWIDERNVDMVTGLVASSVTLAAVSLLQEADKLGLVNGAVSSGVTNEHCSPNHIHWVYDTWAMSNGTAKAITQEGYKNWYLLSADYSFGHALEADVERVVTENGGTIVGRARHPFPNNDFSSFMLQAQASGADVIALNNAGGDTINAVQTAGEFGITQAGQVLAGMVLFSTDIRSIGLENAQGLQFTKAWYYDLNEETRAWAERFRERTGSMPTMVHAGIYSSTRHYLEAIAAVGTDDIQTVRQQMAETPINDIFAQNGYIREDGRMVHDMYLVEVKTPEESADADDLFRVVRTIPAEEAFRPLSESVCPLVTG</sequence>
<dbReference type="InterPro" id="IPR028081">
    <property type="entry name" value="Leu-bd"/>
</dbReference>
<dbReference type="SUPFAM" id="SSF53822">
    <property type="entry name" value="Periplasmic binding protein-like I"/>
    <property type="match status" value="1"/>
</dbReference>
<dbReference type="EMBL" id="BMHM01000007">
    <property type="protein sequence ID" value="GGC98865.1"/>
    <property type="molecule type" value="Genomic_DNA"/>
</dbReference>
<organism evidence="5 6">
    <name type="scientific">Vreelandella lutescens</name>
    <dbReference type="NCBI Taxonomy" id="1602943"/>
    <lineage>
        <taxon>Bacteria</taxon>
        <taxon>Pseudomonadati</taxon>
        <taxon>Pseudomonadota</taxon>
        <taxon>Gammaproteobacteria</taxon>
        <taxon>Oceanospirillales</taxon>
        <taxon>Halomonadaceae</taxon>
        <taxon>Vreelandella</taxon>
    </lineage>
</organism>
<evidence type="ECO:0000256" key="2">
    <source>
        <dbReference type="ARBA" id="ARBA00022729"/>
    </source>
</evidence>
<gene>
    <name evidence="5" type="ORF">GCM10011382_31790</name>
</gene>
<dbReference type="InterPro" id="IPR051010">
    <property type="entry name" value="BCAA_transport"/>
</dbReference>
<evidence type="ECO:0000256" key="1">
    <source>
        <dbReference type="ARBA" id="ARBA00010062"/>
    </source>
</evidence>
<keyword evidence="2 3" id="KW-0732">Signal</keyword>
<feature type="chain" id="PRO_5045590373" evidence="3">
    <location>
        <begin position="44"/>
        <end position="425"/>
    </location>
</feature>
<feature type="domain" description="Leucine-binding protein" evidence="4">
    <location>
        <begin position="51"/>
        <end position="388"/>
    </location>
</feature>